<keyword evidence="3" id="KW-0540">Nuclease</keyword>
<keyword evidence="3" id="KW-0255">Endonuclease</keyword>
<dbReference type="CDD" id="cd00085">
    <property type="entry name" value="HNHc"/>
    <property type="match status" value="1"/>
</dbReference>
<protein>
    <submittedName>
        <fullName evidence="3">HNH endonuclease</fullName>
    </submittedName>
</protein>
<keyword evidence="4" id="KW-1185">Reference proteome</keyword>
<evidence type="ECO:0000313" key="4">
    <source>
        <dbReference type="Proteomes" id="UP000446768"/>
    </source>
</evidence>
<evidence type="ECO:0000256" key="1">
    <source>
        <dbReference type="SAM" id="MobiDB-lite"/>
    </source>
</evidence>
<organism evidence="3 4">
    <name type="scientific">Pseudoduganella rivuli</name>
    <dbReference type="NCBI Taxonomy" id="2666085"/>
    <lineage>
        <taxon>Bacteria</taxon>
        <taxon>Pseudomonadati</taxon>
        <taxon>Pseudomonadota</taxon>
        <taxon>Betaproteobacteria</taxon>
        <taxon>Burkholderiales</taxon>
        <taxon>Oxalobacteraceae</taxon>
        <taxon>Telluria group</taxon>
        <taxon>Pseudoduganella</taxon>
    </lineage>
</organism>
<comment type="caution">
    <text evidence="3">The sequence shown here is derived from an EMBL/GenBank/DDBJ whole genome shotgun (WGS) entry which is preliminary data.</text>
</comment>
<dbReference type="GO" id="GO:0004519">
    <property type="term" value="F:endonuclease activity"/>
    <property type="evidence" value="ECO:0007669"/>
    <property type="project" value="UniProtKB-KW"/>
</dbReference>
<evidence type="ECO:0000313" key="3">
    <source>
        <dbReference type="EMBL" id="MRV72551.1"/>
    </source>
</evidence>
<evidence type="ECO:0000259" key="2">
    <source>
        <dbReference type="SMART" id="SM00507"/>
    </source>
</evidence>
<dbReference type="InterPro" id="IPR003615">
    <property type="entry name" value="HNH_nuc"/>
</dbReference>
<name>A0A7X2IMG3_9BURK</name>
<dbReference type="Proteomes" id="UP000446768">
    <property type="component" value="Unassembled WGS sequence"/>
</dbReference>
<proteinExistence type="predicted"/>
<dbReference type="EMBL" id="WKJJ01000007">
    <property type="protein sequence ID" value="MRV72551.1"/>
    <property type="molecule type" value="Genomic_DNA"/>
</dbReference>
<accession>A0A7X2IMG3</accession>
<dbReference type="SMART" id="SM00507">
    <property type="entry name" value="HNHc"/>
    <property type="match status" value="1"/>
</dbReference>
<feature type="region of interest" description="Disordered" evidence="1">
    <location>
        <begin position="119"/>
        <end position="140"/>
    </location>
</feature>
<keyword evidence="3" id="KW-0378">Hydrolase</keyword>
<dbReference type="AlphaFoldDB" id="A0A7X2IMG3"/>
<sequence>MPKRPKCLCRQRGCGELLDQPGYCSKHSLDRSKADREQRGSAAERGYDNAWAKARAAYLAKHPLCVTCCKEGRSVAATVVDHIRPHRLKQAIDSGNAATIELARRLFWDSANNWQSMCKPHHDQKTATQDGGFGHRRTAG</sequence>
<reference evidence="3 4" key="1">
    <citation type="submission" date="2019-11" db="EMBL/GenBank/DDBJ databases">
        <title>Novel species isolated from a subtropical stream in China.</title>
        <authorList>
            <person name="Lu H."/>
        </authorList>
    </citation>
    <scope>NUCLEOTIDE SEQUENCE [LARGE SCALE GENOMIC DNA]</scope>
    <source>
        <strain evidence="3 4">FT92W</strain>
    </source>
</reference>
<gene>
    <name evidence="3" type="ORF">GJ700_12620</name>
</gene>
<feature type="domain" description="HNH nuclease" evidence="2">
    <location>
        <begin position="53"/>
        <end position="123"/>
    </location>
</feature>